<dbReference type="InterPro" id="IPR000467">
    <property type="entry name" value="G_patch_dom"/>
</dbReference>
<dbReference type="PANTHER" id="PTHR20923">
    <property type="entry name" value="BAT4 PROTEIN-RELATED"/>
    <property type="match status" value="1"/>
</dbReference>
<dbReference type="GO" id="GO:0003676">
    <property type="term" value="F:nucleic acid binding"/>
    <property type="evidence" value="ECO:0007669"/>
    <property type="project" value="InterPro"/>
</dbReference>
<gene>
    <name evidence="2" type="primary">GPANK1</name>
    <name evidence="2" type="ORF">A0J61_01729</name>
</gene>
<dbReference type="InterPro" id="IPR039146">
    <property type="entry name" value="GPANK1"/>
</dbReference>
<dbReference type="STRING" id="101091.A0A1C7NM41"/>
<dbReference type="InParanoid" id="A0A1C7NM41"/>
<dbReference type="SMART" id="SM00443">
    <property type="entry name" value="G_patch"/>
    <property type="match status" value="1"/>
</dbReference>
<dbReference type="PROSITE" id="PS50174">
    <property type="entry name" value="G_PATCH"/>
    <property type="match status" value="1"/>
</dbReference>
<evidence type="ECO:0000313" key="2">
    <source>
        <dbReference type="EMBL" id="OBZ90213.1"/>
    </source>
</evidence>
<dbReference type="EMBL" id="LUGH01000058">
    <property type="protein sequence ID" value="OBZ90213.1"/>
    <property type="molecule type" value="Genomic_DNA"/>
</dbReference>
<proteinExistence type="predicted"/>
<dbReference type="OrthoDB" id="4822at2759"/>
<keyword evidence="3" id="KW-1185">Reference proteome</keyword>
<dbReference type="AlphaFoldDB" id="A0A1C7NM41"/>
<feature type="domain" description="G-patch" evidence="1">
    <location>
        <begin position="108"/>
        <end position="155"/>
    </location>
</feature>
<reference evidence="2 3" key="1">
    <citation type="submission" date="2016-03" db="EMBL/GenBank/DDBJ databases">
        <title>Choanephora cucurbitarum.</title>
        <authorList>
            <person name="Min B."/>
            <person name="Park H."/>
            <person name="Park J.-H."/>
            <person name="Shin H.-D."/>
            <person name="Choi I.-G."/>
        </authorList>
    </citation>
    <scope>NUCLEOTIDE SEQUENCE [LARGE SCALE GENOMIC DNA]</scope>
    <source>
        <strain evidence="2 3">KUS-F28377</strain>
    </source>
</reference>
<name>A0A1C7NM41_9FUNG</name>
<evidence type="ECO:0000259" key="1">
    <source>
        <dbReference type="PROSITE" id="PS50174"/>
    </source>
</evidence>
<dbReference type="PANTHER" id="PTHR20923:SF1">
    <property type="entry name" value="G PATCH DOMAIN AND ANKYRIN REPEAT-CONTAINING PROTEIN 1"/>
    <property type="match status" value="1"/>
</dbReference>
<comment type="caution">
    <text evidence="2">The sequence shown here is derived from an EMBL/GenBank/DDBJ whole genome shotgun (WGS) entry which is preliminary data.</text>
</comment>
<organism evidence="2 3">
    <name type="scientific">Choanephora cucurbitarum</name>
    <dbReference type="NCBI Taxonomy" id="101091"/>
    <lineage>
        <taxon>Eukaryota</taxon>
        <taxon>Fungi</taxon>
        <taxon>Fungi incertae sedis</taxon>
        <taxon>Mucoromycota</taxon>
        <taxon>Mucoromycotina</taxon>
        <taxon>Mucoromycetes</taxon>
        <taxon>Mucorales</taxon>
        <taxon>Mucorineae</taxon>
        <taxon>Choanephoraceae</taxon>
        <taxon>Choanephoroideae</taxon>
        <taxon>Choanephora</taxon>
    </lineage>
</organism>
<protein>
    <submittedName>
        <fullName evidence="2">G patch domain and ankyrin repeat-containing protein 1</fullName>
    </submittedName>
</protein>
<dbReference type="Proteomes" id="UP000093000">
    <property type="component" value="Unassembled WGS sequence"/>
</dbReference>
<evidence type="ECO:0000313" key="3">
    <source>
        <dbReference type="Proteomes" id="UP000093000"/>
    </source>
</evidence>
<sequence>MSNNLNNAKKTTIVSKYARPIHFVAAKEQKEKPLKRQKKESDGQQVASLYHSIVSTNAKKNKEVKEEMTFCEDCQLNTKDYKRHLLGTAHMVSSKSTVAAPDLLKLDGRNVGFQMMVSQGWQHEVGGLGPQQSGRRHPIATVLKQDRLGIGHQATGKKAITHTHEEIEKKKRKETTEVMDPGREIARRARNESQRRVAMLHYLKN</sequence>
<accession>A0A1C7NM41</accession>
<dbReference type="Pfam" id="PF01585">
    <property type="entry name" value="G-patch"/>
    <property type="match status" value="1"/>
</dbReference>